<evidence type="ECO:0000256" key="7">
    <source>
        <dbReference type="HAMAP-Rule" id="MF_01416"/>
    </source>
</evidence>
<dbReference type="InterPro" id="IPR026015">
    <property type="entry name" value="ATP_synth_OSCP/delta_N_sf"/>
</dbReference>
<keyword evidence="7" id="KW-1003">Cell membrane</keyword>
<dbReference type="HAMAP" id="MF_01416">
    <property type="entry name" value="ATP_synth_delta_bact"/>
    <property type="match status" value="1"/>
</dbReference>
<evidence type="ECO:0000256" key="5">
    <source>
        <dbReference type="ARBA" id="ARBA00023136"/>
    </source>
</evidence>
<keyword evidence="7" id="KW-0139">CF(1)</keyword>
<comment type="function">
    <text evidence="7">This protein is part of the stalk that links CF(0) to CF(1). It either transmits conformational changes from CF(0) to CF(1) or is implicated in proton conduction.</text>
</comment>
<evidence type="ECO:0000256" key="2">
    <source>
        <dbReference type="ARBA" id="ARBA00022448"/>
    </source>
</evidence>
<reference evidence="8 9" key="1">
    <citation type="submission" date="2014-08" db="EMBL/GenBank/DDBJ databases">
        <authorList>
            <person name="Wibberg D."/>
        </authorList>
    </citation>
    <scope>NUCLEOTIDE SEQUENCE [LARGE SCALE GENOMIC DNA]</scope>
    <source>
        <strain evidence="9">ING2-E5B</strain>
    </source>
</reference>
<proteinExistence type="inferred from homology"/>
<keyword evidence="6 7" id="KW-0066">ATP synthesis</keyword>
<keyword evidence="2 7" id="KW-0813">Transport</keyword>
<dbReference type="KEGG" id="pbt:ING2E5B_0841"/>
<dbReference type="InterPro" id="IPR020781">
    <property type="entry name" value="ATPase_OSCP/d_CS"/>
</dbReference>
<comment type="similarity">
    <text evidence="7">Belongs to the ATPase delta chain family.</text>
</comment>
<dbReference type="GO" id="GO:0045259">
    <property type="term" value="C:proton-transporting ATP synthase complex"/>
    <property type="evidence" value="ECO:0007669"/>
    <property type="project" value="UniProtKB-KW"/>
</dbReference>
<dbReference type="GO" id="GO:0046933">
    <property type="term" value="F:proton-transporting ATP synthase activity, rotational mechanism"/>
    <property type="evidence" value="ECO:0007669"/>
    <property type="project" value="UniProtKB-UniRule"/>
</dbReference>
<keyword evidence="5 7" id="KW-0472">Membrane</keyword>
<evidence type="ECO:0000256" key="1">
    <source>
        <dbReference type="ARBA" id="ARBA00004370"/>
    </source>
</evidence>
<dbReference type="NCBIfam" id="TIGR01145">
    <property type="entry name" value="ATP_synt_delta"/>
    <property type="match status" value="1"/>
</dbReference>
<dbReference type="AlphaFoldDB" id="A0A098BY61"/>
<evidence type="ECO:0000313" key="8">
    <source>
        <dbReference type="EMBL" id="CEA15605.1"/>
    </source>
</evidence>
<dbReference type="PRINTS" id="PR00125">
    <property type="entry name" value="ATPASEDELTA"/>
</dbReference>
<dbReference type="Gene3D" id="1.10.520.20">
    <property type="entry name" value="N-terminal domain of the delta subunit of the F1F0-ATP synthase"/>
    <property type="match status" value="1"/>
</dbReference>
<evidence type="ECO:0000256" key="6">
    <source>
        <dbReference type="ARBA" id="ARBA00023310"/>
    </source>
</evidence>
<name>A0A098BY61_9BACT</name>
<dbReference type="SUPFAM" id="SSF47928">
    <property type="entry name" value="N-terminal domain of the delta subunit of the F1F0-ATP synthase"/>
    <property type="match status" value="1"/>
</dbReference>
<sequence>MNTGLISTRYATALLDYSIASGQEKEVYGRMKTLSEVYLLVPQLRTALANTAISNKNKKQIIFTSIGGSVPSSLDKMIDLILKNERVEVILFIALRYIELYRERFGIQYGKLITAVPINKENEEKIISRISNIVGENLEIEPVVDPDLIGGFVLHLNDLRWDASVAGELTRFKNKIKRQEAENA</sequence>
<evidence type="ECO:0000256" key="3">
    <source>
        <dbReference type="ARBA" id="ARBA00022781"/>
    </source>
</evidence>
<keyword evidence="4 7" id="KW-0406">Ion transport</keyword>
<dbReference type="STRING" id="1562970.ING2E5B_0841"/>
<organism evidence="8 9">
    <name type="scientific">Fermentimonas caenicola</name>
    <dbReference type="NCBI Taxonomy" id="1562970"/>
    <lineage>
        <taxon>Bacteria</taxon>
        <taxon>Pseudomonadati</taxon>
        <taxon>Bacteroidota</taxon>
        <taxon>Bacteroidia</taxon>
        <taxon>Bacteroidales</taxon>
        <taxon>Dysgonomonadaceae</taxon>
        <taxon>Fermentimonas</taxon>
    </lineage>
</organism>
<dbReference type="Proteomes" id="UP000032417">
    <property type="component" value="Chromosome 1"/>
</dbReference>
<evidence type="ECO:0000256" key="4">
    <source>
        <dbReference type="ARBA" id="ARBA00023065"/>
    </source>
</evidence>
<dbReference type="OrthoDB" id="9802471at2"/>
<accession>A0A098BY61</accession>
<comment type="subcellular location">
    <subcellularLocation>
        <location evidence="7">Cell membrane</location>
        <topology evidence="7">Peripheral membrane protein</topology>
    </subcellularLocation>
    <subcellularLocation>
        <location evidence="1">Membrane</location>
    </subcellularLocation>
</comment>
<dbReference type="HOGENOM" id="CLU_085114_4_0_10"/>
<dbReference type="Pfam" id="PF00213">
    <property type="entry name" value="OSCP"/>
    <property type="match status" value="1"/>
</dbReference>
<evidence type="ECO:0000313" key="9">
    <source>
        <dbReference type="Proteomes" id="UP000032417"/>
    </source>
</evidence>
<keyword evidence="9" id="KW-1185">Reference proteome</keyword>
<comment type="function">
    <text evidence="7">F(1)F(0) ATP synthase produces ATP from ADP in the presence of a proton or sodium gradient. F-type ATPases consist of two structural domains, F(1) containing the extramembraneous catalytic core and F(0) containing the membrane proton channel, linked together by a central stalk and a peripheral stalk. During catalysis, ATP synthesis in the catalytic domain of F(1) is coupled via a rotary mechanism of the central stalk subunits to proton translocation.</text>
</comment>
<dbReference type="EMBL" id="LN515532">
    <property type="protein sequence ID" value="CEA15605.1"/>
    <property type="molecule type" value="Genomic_DNA"/>
</dbReference>
<dbReference type="PROSITE" id="PS00389">
    <property type="entry name" value="ATPASE_DELTA"/>
    <property type="match status" value="1"/>
</dbReference>
<dbReference type="PANTHER" id="PTHR11910">
    <property type="entry name" value="ATP SYNTHASE DELTA CHAIN"/>
    <property type="match status" value="1"/>
</dbReference>
<protein>
    <recommendedName>
        <fullName evidence="7">ATP synthase subunit delta</fullName>
    </recommendedName>
    <alternativeName>
        <fullName evidence="7">ATP synthase F(1) sector subunit delta</fullName>
    </alternativeName>
    <alternativeName>
        <fullName evidence="7">F-type ATPase subunit delta</fullName>
        <shortName evidence="7">F-ATPase subunit delta</shortName>
    </alternativeName>
</protein>
<keyword evidence="3 7" id="KW-0375">Hydrogen ion transport</keyword>
<dbReference type="InterPro" id="IPR000711">
    <property type="entry name" value="ATPase_OSCP/dsu"/>
</dbReference>
<dbReference type="NCBIfam" id="NF009964">
    <property type="entry name" value="PRK13429.1-3"/>
    <property type="match status" value="1"/>
</dbReference>
<gene>
    <name evidence="7" type="primary">atpH</name>
    <name evidence="8" type="ORF">ING2E5B_0841</name>
</gene>
<dbReference type="GO" id="GO:0005886">
    <property type="term" value="C:plasma membrane"/>
    <property type="evidence" value="ECO:0007669"/>
    <property type="project" value="UniProtKB-SubCell"/>
</dbReference>